<protein>
    <submittedName>
        <fullName evidence="3">Uncharacterized protein</fullName>
    </submittedName>
</protein>
<gene>
    <name evidence="5" type="ORF">T4D_14135</name>
    <name evidence="3" type="ORF">T4D_5543</name>
    <name evidence="4" type="ORF">T4D_685</name>
</gene>
<dbReference type="AlphaFoldDB" id="A0A0V1F6J0"/>
<sequence length="68" mass="8148">MDNLSQRRSLQRVPQRKRQGGKRFRLWLRFLPAYLNLTFAFHCVTAASYNERCANSKELDNSTFYNDF</sequence>
<keyword evidence="2" id="KW-1133">Transmembrane helix</keyword>
<evidence type="ECO:0000313" key="6">
    <source>
        <dbReference type="Proteomes" id="UP000054995"/>
    </source>
</evidence>
<dbReference type="EMBL" id="JYDT01000170">
    <property type="protein sequence ID" value="KRY82532.1"/>
    <property type="molecule type" value="Genomic_DNA"/>
</dbReference>
<accession>A0A0V1F6J0</accession>
<keyword evidence="2" id="KW-0812">Transmembrane</keyword>
<reference evidence="3 6" key="1">
    <citation type="submission" date="2015-01" db="EMBL/GenBank/DDBJ databases">
        <title>Evolution of Trichinella species and genotypes.</title>
        <authorList>
            <person name="Korhonen P.K."/>
            <person name="Edoardo P."/>
            <person name="Giuseppe L.R."/>
            <person name="Gasser R.B."/>
        </authorList>
    </citation>
    <scope>NUCLEOTIDE SEQUENCE [LARGE SCALE GENOMIC DNA]</scope>
    <source>
        <strain evidence="3">ISS470</strain>
    </source>
</reference>
<evidence type="ECO:0000313" key="5">
    <source>
        <dbReference type="EMBL" id="KRY86035.1"/>
    </source>
</evidence>
<feature type="transmembrane region" description="Helical" evidence="2">
    <location>
        <begin position="26"/>
        <end position="49"/>
    </location>
</feature>
<evidence type="ECO:0000313" key="4">
    <source>
        <dbReference type="EMBL" id="KRY82532.1"/>
    </source>
</evidence>
<keyword evidence="6" id="KW-1185">Reference proteome</keyword>
<name>A0A0V1F6J0_TRIPS</name>
<evidence type="ECO:0000256" key="2">
    <source>
        <dbReference type="SAM" id="Phobius"/>
    </source>
</evidence>
<organism evidence="3 6">
    <name type="scientific">Trichinella pseudospiralis</name>
    <name type="common">Parasitic roundworm</name>
    <dbReference type="NCBI Taxonomy" id="6337"/>
    <lineage>
        <taxon>Eukaryota</taxon>
        <taxon>Metazoa</taxon>
        <taxon>Ecdysozoa</taxon>
        <taxon>Nematoda</taxon>
        <taxon>Enoplea</taxon>
        <taxon>Dorylaimia</taxon>
        <taxon>Trichinellida</taxon>
        <taxon>Trichinellidae</taxon>
        <taxon>Trichinella</taxon>
    </lineage>
</organism>
<dbReference type="EMBL" id="JYDT01000319">
    <property type="protein sequence ID" value="KRY80819.1"/>
    <property type="molecule type" value="Genomic_DNA"/>
</dbReference>
<keyword evidence="2" id="KW-0472">Membrane</keyword>
<dbReference type="Proteomes" id="UP000054995">
    <property type="component" value="Unassembled WGS sequence"/>
</dbReference>
<dbReference type="EMBL" id="JYDT01000078">
    <property type="protein sequence ID" value="KRY86035.1"/>
    <property type="molecule type" value="Genomic_DNA"/>
</dbReference>
<evidence type="ECO:0000256" key="1">
    <source>
        <dbReference type="SAM" id="MobiDB-lite"/>
    </source>
</evidence>
<comment type="caution">
    <text evidence="3">The sequence shown here is derived from an EMBL/GenBank/DDBJ whole genome shotgun (WGS) entry which is preliminary data.</text>
</comment>
<evidence type="ECO:0000313" key="3">
    <source>
        <dbReference type="EMBL" id="KRY80819.1"/>
    </source>
</evidence>
<proteinExistence type="predicted"/>
<feature type="region of interest" description="Disordered" evidence="1">
    <location>
        <begin position="1"/>
        <end position="20"/>
    </location>
</feature>